<evidence type="ECO:0000256" key="5">
    <source>
        <dbReference type="ARBA" id="ARBA00023136"/>
    </source>
</evidence>
<dbReference type="GO" id="GO:0009279">
    <property type="term" value="C:cell outer membrane"/>
    <property type="evidence" value="ECO:0007669"/>
    <property type="project" value="UniProtKB-SubCell"/>
</dbReference>
<keyword evidence="4 6" id="KW-0732">Signal</keyword>
<dbReference type="InterPro" id="IPR051723">
    <property type="entry name" value="Bact_OM_Invasion-Related"/>
</dbReference>
<dbReference type="OrthoDB" id="5873117at2"/>
<keyword evidence="3" id="KW-0812">Transmembrane</keyword>
<keyword evidence="2" id="KW-1134">Transmembrane beta strand</keyword>
<dbReference type="EMBL" id="AM286415">
    <property type="protein sequence ID" value="CAL11891.1"/>
    <property type="molecule type" value="Genomic_DNA"/>
</dbReference>
<dbReference type="GO" id="GO:0044384">
    <property type="term" value="C:host outer membrane"/>
    <property type="evidence" value="ECO:0007669"/>
    <property type="project" value="InterPro"/>
</dbReference>
<feature type="chain" id="PRO_5002635480" evidence="6">
    <location>
        <begin position="24"/>
        <end position="178"/>
    </location>
</feature>
<dbReference type="PROSITE" id="PS00695">
    <property type="entry name" value="ENT_VIR_OMP_2"/>
    <property type="match status" value="1"/>
</dbReference>
<feature type="domain" description="Outer membrane protein beta-barrel" evidence="7">
    <location>
        <begin position="10"/>
        <end position="178"/>
    </location>
</feature>
<dbReference type="InterPro" id="IPR000758">
    <property type="entry name" value="Enterovir_OMP"/>
</dbReference>
<dbReference type="HOGENOM" id="CLU_099385_1_0_6"/>
<dbReference type="SMR" id="A1JLR8"/>
<reference evidence="8 9" key="1">
    <citation type="journal article" date="2006" name="PLoS Genet.">
        <title>The complete genome sequence and comparative genome analysis of the high pathogenicity Yersinia enterocolitica strain 8081.</title>
        <authorList>
            <person name="Thomson N.R."/>
            <person name="Howard S."/>
            <person name="Wren B.W."/>
            <person name="Holden M.T.G."/>
            <person name="Crossman L."/>
            <person name="Challis G.L."/>
            <person name="Churcher C."/>
            <person name="Mungall K."/>
            <person name="Brooks K."/>
            <person name="Chillingworth T."/>
            <person name="Feltwell T."/>
            <person name="Abdellah Z."/>
            <person name="Hauser H."/>
            <person name="Jagels K."/>
            <person name="Maddison M."/>
            <person name="Moule S."/>
            <person name="Sanders M."/>
            <person name="Whitehead S."/>
            <person name="Quail M.A."/>
            <person name="Dougan G."/>
            <person name="Parkhill J."/>
            <person name="Prentice M.B."/>
        </authorList>
    </citation>
    <scope>NUCLEOTIDE SEQUENCE [LARGE SCALE GENOMIC DNA]</scope>
    <source>
        <strain evidence="9">NCTC 13174 / 8081</strain>
    </source>
</reference>
<evidence type="ECO:0000256" key="4">
    <source>
        <dbReference type="ARBA" id="ARBA00022729"/>
    </source>
</evidence>
<evidence type="ECO:0000259" key="7">
    <source>
        <dbReference type="Pfam" id="PF13505"/>
    </source>
</evidence>
<keyword evidence="5" id="KW-0472">Membrane</keyword>
<dbReference type="AlphaFoldDB" id="A1JLR8"/>
<organism evidence="8 9">
    <name type="scientific">Yersinia enterocolitica serotype O:8 / biotype 1B (strain NCTC 13174 / 8081)</name>
    <dbReference type="NCBI Taxonomy" id="393305"/>
    <lineage>
        <taxon>Bacteria</taxon>
        <taxon>Pseudomonadati</taxon>
        <taxon>Pseudomonadota</taxon>
        <taxon>Gammaproteobacteria</taxon>
        <taxon>Enterobacterales</taxon>
        <taxon>Yersiniaceae</taxon>
        <taxon>Yersinia</taxon>
    </lineage>
</organism>
<evidence type="ECO:0000256" key="2">
    <source>
        <dbReference type="ARBA" id="ARBA00022452"/>
    </source>
</evidence>
<dbReference type="Pfam" id="PF13505">
    <property type="entry name" value="OMP_b-brl"/>
    <property type="match status" value="1"/>
</dbReference>
<dbReference type="Proteomes" id="UP000000642">
    <property type="component" value="Chromosome"/>
</dbReference>
<protein>
    <submittedName>
        <fullName evidence="8">Attachment invasion locus protein</fullName>
    </submittedName>
</protein>
<feature type="signal peptide" evidence="6">
    <location>
        <begin position="1"/>
        <end position="23"/>
    </location>
</feature>
<dbReference type="eggNOG" id="COG3637">
    <property type="taxonomic scope" value="Bacteria"/>
</dbReference>
<sequence>MKKTLLASSLIACLSIASVNVYAASESSISIGYAQSHVKENGDTLDNDPKGFNLKYRYELDDNWGVIGSFAYTHQGYDFFYGSNKFGHGDVDYYSVTMGPSFRINEYVSLYGLLGAAHGKVKASVFDESISASKTSMAYGAGVQFNPLPNFVIDASYEYSKLDSTKVGTWMLGAGYRF</sequence>
<comment type="subcellular location">
    <subcellularLocation>
        <location evidence="1">Cell outer membrane</location>
        <topology evidence="1">Multi-pass membrane protein</topology>
    </subcellularLocation>
</comment>
<evidence type="ECO:0000256" key="6">
    <source>
        <dbReference type="SAM" id="SignalP"/>
    </source>
</evidence>
<evidence type="ECO:0000256" key="1">
    <source>
        <dbReference type="ARBA" id="ARBA00004571"/>
    </source>
</evidence>
<dbReference type="InterPro" id="IPR027385">
    <property type="entry name" value="Beta-barrel_OMP"/>
</dbReference>
<dbReference type="KEGG" id="yen:YE1820"/>
<dbReference type="Gene3D" id="2.40.160.20">
    <property type="match status" value="1"/>
</dbReference>
<proteinExistence type="predicted"/>
<name>A1JLR8_YERE8</name>
<evidence type="ECO:0000313" key="9">
    <source>
        <dbReference type="Proteomes" id="UP000000642"/>
    </source>
</evidence>
<dbReference type="SUPFAM" id="SSF56925">
    <property type="entry name" value="OMPA-like"/>
    <property type="match status" value="1"/>
</dbReference>
<dbReference type="PROSITE" id="PS00694">
    <property type="entry name" value="ENT_VIR_OMP_1"/>
    <property type="match status" value="1"/>
</dbReference>
<evidence type="ECO:0000313" key="8">
    <source>
        <dbReference type="EMBL" id="CAL11891.1"/>
    </source>
</evidence>
<dbReference type="PATRIC" id="fig|393305.7.peg.1973"/>
<accession>A1JLR8</accession>
<dbReference type="RefSeq" id="WP_011816190.1">
    <property type="nucleotide sequence ID" value="NC_008800.1"/>
</dbReference>
<dbReference type="InterPro" id="IPR011250">
    <property type="entry name" value="OMP/PagP_B-barrel"/>
</dbReference>
<dbReference type="PRINTS" id="PR00316">
    <property type="entry name" value="ENTEROVIROMP"/>
</dbReference>
<gene>
    <name evidence="8" type="primary">ail</name>
    <name evidence="8" type="ordered locus">YE1820</name>
</gene>
<evidence type="ECO:0000256" key="3">
    <source>
        <dbReference type="ARBA" id="ARBA00022692"/>
    </source>
</evidence>
<dbReference type="PANTHER" id="PTHR35892">
    <property type="entry name" value="OUTER MEMBRANE PROTEIN PAGN-RELATED"/>
    <property type="match status" value="1"/>
</dbReference>
<dbReference type="PANTHER" id="PTHR35892:SF2">
    <property type="entry name" value="OUTER MEMBRANE PROTEIN PAGN"/>
    <property type="match status" value="1"/>
</dbReference>